<sequence length="163" mass="17860">MGEEILLDEKDFEAAISEAGLTKSLENFTSRAGDKRATGAVETYKKNLTKKSATDKERLEELEKELAELKAGKTKDSLASQIKAELKKQNLSEGLIKYISISDPEKIAESVENLKNDLLETKQADIDEKLKEGGIPLKGDTSSGASIPTVVKDYAKKISDIEK</sequence>
<accession>X1KHV8</accession>
<dbReference type="AlphaFoldDB" id="X1KHV8"/>
<reference evidence="2" key="1">
    <citation type="journal article" date="2014" name="Front. Microbiol.">
        <title>High frequency of phylogenetically diverse reductive dehalogenase-homologous genes in deep subseafloor sedimentary metagenomes.</title>
        <authorList>
            <person name="Kawai M."/>
            <person name="Futagami T."/>
            <person name="Toyoda A."/>
            <person name="Takaki Y."/>
            <person name="Nishi S."/>
            <person name="Hori S."/>
            <person name="Arai W."/>
            <person name="Tsubouchi T."/>
            <person name="Morono Y."/>
            <person name="Uchiyama I."/>
            <person name="Ito T."/>
            <person name="Fujiyama A."/>
            <person name="Inagaki F."/>
            <person name="Takami H."/>
        </authorList>
    </citation>
    <scope>NUCLEOTIDE SEQUENCE</scope>
    <source>
        <strain evidence="2">Expedition CK06-06</strain>
    </source>
</reference>
<feature type="coiled-coil region" evidence="1">
    <location>
        <begin position="45"/>
        <end position="79"/>
    </location>
</feature>
<keyword evidence="1" id="KW-0175">Coiled coil</keyword>
<comment type="caution">
    <text evidence="2">The sequence shown here is derived from an EMBL/GenBank/DDBJ whole genome shotgun (WGS) entry which is preliminary data.</text>
</comment>
<evidence type="ECO:0000256" key="1">
    <source>
        <dbReference type="SAM" id="Coils"/>
    </source>
</evidence>
<dbReference type="EMBL" id="BARV01003411">
    <property type="protein sequence ID" value="GAI06627.1"/>
    <property type="molecule type" value="Genomic_DNA"/>
</dbReference>
<name>X1KHV8_9ZZZZ</name>
<proteinExistence type="predicted"/>
<gene>
    <name evidence="2" type="ORF">S06H3_08171</name>
</gene>
<organism evidence="2">
    <name type="scientific">marine sediment metagenome</name>
    <dbReference type="NCBI Taxonomy" id="412755"/>
    <lineage>
        <taxon>unclassified sequences</taxon>
        <taxon>metagenomes</taxon>
        <taxon>ecological metagenomes</taxon>
    </lineage>
</organism>
<protein>
    <submittedName>
        <fullName evidence="2">Uncharacterized protein</fullName>
    </submittedName>
</protein>
<evidence type="ECO:0000313" key="2">
    <source>
        <dbReference type="EMBL" id="GAI06627.1"/>
    </source>
</evidence>